<evidence type="ECO:0000313" key="12">
    <source>
        <dbReference type="Proteomes" id="UP000095085"/>
    </source>
</evidence>
<feature type="domain" description="Zinc finger Mcm10/DnaG-type" evidence="9">
    <location>
        <begin position="344"/>
        <end position="385"/>
    </location>
</feature>
<keyword evidence="6" id="KW-0862">Zinc</keyword>
<dbReference type="OrthoDB" id="273123at2759"/>
<keyword evidence="3" id="KW-0235">DNA replication</keyword>
<feature type="compositionally biased region" description="Basic and acidic residues" evidence="8">
    <location>
        <begin position="1"/>
        <end position="10"/>
    </location>
</feature>
<dbReference type="GO" id="GO:0043596">
    <property type="term" value="C:nuclear replication fork"/>
    <property type="evidence" value="ECO:0007669"/>
    <property type="project" value="TreeGrafter"/>
</dbReference>
<comment type="subcellular location">
    <subcellularLocation>
        <location evidence="1">Nucleus</location>
    </subcellularLocation>
</comment>
<feature type="compositionally biased region" description="Basic and acidic residues" evidence="8">
    <location>
        <begin position="61"/>
        <end position="74"/>
    </location>
</feature>
<reference evidence="12" key="1">
    <citation type="submission" date="2016-05" db="EMBL/GenBank/DDBJ databases">
        <title>Comparative genomics of biotechnologically important yeasts.</title>
        <authorList>
            <consortium name="DOE Joint Genome Institute"/>
            <person name="Riley R."/>
            <person name="Haridas S."/>
            <person name="Wolfe K.H."/>
            <person name="Lopes M.R."/>
            <person name="Hittinger C.T."/>
            <person name="Goker M."/>
            <person name="Salamov A."/>
            <person name="Wisecaver J."/>
            <person name="Long T.M."/>
            <person name="Aerts A.L."/>
            <person name="Barry K."/>
            <person name="Choi C."/>
            <person name="Clum A."/>
            <person name="Coughlan A.Y."/>
            <person name="Deshpande S."/>
            <person name="Douglass A.P."/>
            <person name="Hanson S.J."/>
            <person name="Klenk H.-P."/>
            <person name="Labutti K."/>
            <person name="Lapidus A."/>
            <person name="Lindquist E."/>
            <person name="Lipzen A."/>
            <person name="Meier-Kolthoff J.P."/>
            <person name="Ohm R.A."/>
            <person name="Otillar R.P."/>
            <person name="Pangilinan J."/>
            <person name="Peng Y."/>
            <person name="Rokas A."/>
            <person name="Rosa C.A."/>
            <person name="Scheuner C."/>
            <person name="Sibirny A.A."/>
            <person name="Slot J.C."/>
            <person name="Stielow J.B."/>
            <person name="Sun H."/>
            <person name="Kurtzman C.P."/>
            <person name="Blackwell M."/>
            <person name="Grigoriev I.V."/>
            <person name="Jeffries T.W."/>
        </authorList>
    </citation>
    <scope>NUCLEOTIDE SEQUENCE [LARGE SCALE GENOMIC DNA]</scope>
    <source>
        <strain evidence="12">NRRL Y-1933</strain>
    </source>
</reference>
<feature type="region of interest" description="Disordered" evidence="8">
    <location>
        <begin position="41"/>
        <end position="164"/>
    </location>
</feature>
<dbReference type="RefSeq" id="XP_020077955.1">
    <property type="nucleotide sequence ID" value="XM_020220050.1"/>
</dbReference>
<name>A0A1E4RNN5_9ASCO</name>
<dbReference type="STRING" id="984485.A0A1E4RNN5"/>
<dbReference type="Proteomes" id="UP000095085">
    <property type="component" value="Unassembled WGS sequence"/>
</dbReference>
<evidence type="ECO:0000313" key="11">
    <source>
        <dbReference type="EMBL" id="ODV68888.1"/>
    </source>
</evidence>
<comment type="similarity">
    <text evidence="2">Belongs to the MCM10 family.</text>
</comment>
<feature type="region of interest" description="Disordered" evidence="8">
    <location>
        <begin position="1"/>
        <end position="22"/>
    </location>
</feature>
<gene>
    <name evidence="11" type="ORF">HYPBUDRAFT_147416</name>
</gene>
<feature type="compositionally biased region" description="Acidic residues" evidence="8">
    <location>
        <begin position="632"/>
        <end position="646"/>
    </location>
</feature>
<dbReference type="InterPro" id="IPR012340">
    <property type="entry name" value="NA-bd_OB-fold"/>
</dbReference>
<dbReference type="GeneID" id="30994600"/>
<feature type="region of interest" description="Disordered" evidence="8">
    <location>
        <begin position="585"/>
        <end position="646"/>
    </location>
</feature>
<evidence type="ECO:0000256" key="3">
    <source>
        <dbReference type="ARBA" id="ARBA00022705"/>
    </source>
</evidence>
<dbReference type="GO" id="GO:0003688">
    <property type="term" value="F:DNA replication origin binding"/>
    <property type="evidence" value="ECO:0007669"/>
    <property type="project" value="TreeGrafter"/>
</dbReference>
<feature type="compositionally biased region" description="Basic and acidic residues" evidence="8">
    <location>
        <begin position="130"/>
        <end position="139"/>
    </location>
</feature>
<dbReference type="Pfam" id="PF09329">
    <property type="entry name" value="zf-primase"/>
    <property type="match status" value="1"/>
</dbReference>
<dbReference type="GO" id="GO:0008270">
    <property type="term" value="F:zinc ion binding"/>
    <property type="evidence" value="ECO:0007669"/>
    <property type="project" value="UniProtKB-KW"/>
</dbReference>
<dbReference type="AlphaFoldDB" id="A0A1E4RNN5"/>
<evidence type="ECO:0000256" key="2">
    <source>
        <dbReference type="ARBA" id="ARBA00009679"/>
    </source>
</evidence>
<dbReference type="PANTHER" id="PTHR13454:SF11">
    <property type="entry name" value="PROTEIN MCM10 HOMOLOG"/>
    <property type="match status" value="1"/>
</dbReference>
<dbReference type="Gene3D" id="2.40.50.140">
    <property type="entry name" value="Nucleic acid-binding proteins"/>
    <property type="match status" value="1"/>
</dbReference>
<evidence type="ECO:0000256" key="5">
    <source>
        <dbReference type="ARBA" id="ARBA00022771"/>
    </source>
</evidence>
<dbReference type="Pfam" id="PF22379">
    <property type="entry name" value="OB_MCM10"/>
    <property type="match status" value="1"/>
</dbReference>
<evidence type="ECO:0000256" key="8">
    <source>
        <dbReference type="SAM" id="MobiDB-lite"/>
    </source>
</evidence>
<proteinExistence type="inferred from homology"/>
<dbReference type="PANTHER" id="PTHR13454">
    <property type="entry name" value="PROTEIN MCM10 HOMOLOG"/>
    <property type="match status" value="1"/>
</dbReference>
<dbReference type="EMBL" id="KV454539">
    <property type="protein sequence ID" value="ODV68888.1"/>
    <property type="molecule type" value="Genomic_DNA"/>
</dbReference>
<keyword evidence="4" id="KW-0479">Metal-binding</keyword>
<evidence type="ECO:0000259" key="10">
    <source>
        <dbReference type="Pfam" id="PF22379"/>
    </source>
</evidence>
<evidence type="ECO:0000259" key="9">
    <source>
        <dbReference type="Pfam" id="PF09329"/>
    </source>
</evidence>
<dbReference type="InterPro" id="IPR040184">
    <property type="entry name" value="Mcm10"/>
</dbReference>
<evidence type="ECO:0000256" key="7">
    <source>
        <dbReference type="ARBA" id="ARBA00023242"/>
    </source>
</evidence>
<feature type="region of interest" description="Disordered" evidence="8">
    <location>
        <begin position="555"/>
        <end position="574"/>
    </location>
</feature>
<evidence type="ECO:0000256" key="6">
    <source>
        <dbReference type="ARBA" id="ARBA00022833"/>
    </source>
</evidence>
<accession>A0A1E4RNN5</accession>
<keyword evidence="7" id="KW-0539">Nucleus</keyword>
<evidence type="ECO:0000256" key="4">
    <source>
        <dbReference type="ARBA" id="ARBA00022723"/>
    </source>
</evidence>
<feature type="compositionally biased region" description="Low complexity" evidence="8">
    <location>
        <begin position="140"/>
        <end position="155"/>
    </location>
</feature>
<evidence type="ECO:0000256" key="1">
    <source>
        <dbReference type="ARBA" id="ARBA00004123"/>
    </source>
</evidence>
<sequence>MEDPREHVEDDYNQLTEDSSDELADLEKEFEMKRQKILAKKAAAKKSKREVEVNSTPTKTPKVEGEGGLDKTVKSEPGAMENNAGESLLVGRSPDIKTTDTLKKEQGNKRLNKENDNKHAIKQGVSTRESNWRDLEKSYEPNPYKTNPYKPNQYNTNQHSRKPAQPSNFAAKLLAARQLEDTTAKIDYSVREYSFEGLPPRENILVDEIDVYSSLKLMKRYIKKEDLFEHLKNVKILRIDKLLAKVQPPKYEEPMYLNWCFIGILLQKSEPKLTKNVNPTKFMRLTIGNFNNSIELMIFGDAFNKYWKLQKGEVIGILNPEVKKLGKGFSLGLKDNNESIIEIGYSKDFGYCESTTKEQKKCRMVIDKSKTSLCIYHENQKYQMSGRMELNGSVGARNPIELEKKLNRKRTWESIENMSTYNEVTSTHVSYEGGRLSKDYDDPKLIVDNKTKRKRLDQERSNQLLEAKLMGSKNSLAKTLGIIKKEEARESNLKKQGLDDHKQAFNNSLLTKIGFDPTIMQNQNQVDEIYKSPTKKRNELSKDLKELYEISNNKRNSRELTSSKQERLDKRKKWNENIENLQKYKGVHKKPPVYEDESKNEASPRRTNRVISSDEEDEVHAPKGRHLLKEEMDNEESLIDNDSASDDSIEFDIGNDFYKNLLRK</sequence>
<dbReference type="GO" id="GO:0006270">
    <property type="term" value="P:DNA replication initiation"/>
    <property type="evidence" value="ECO:0007669"/>
    <property type="project" value="InterPro"/>
</dbReference>
<organism evidence="11 12">
    <name type="scientific">Hyphopichia burtonii NRRL Y-1933</name>
    <dbReference type="NCBI Taxonomy" id="984485"/>
    <lineage>
        <taxon>Eukaryota</taxon>
        <taxon>Fungi</taxon>
        <taxon>Dikarya</taxon>
        <taxon>Ascomycota</taxon>
        <taxon>Saccharomycotina</taxon>
        <taxon>Pichiomycetes</taxon>
        <taxon>Debaryomycetaceae</taxon>
        <taxon>Hyphopichia</taxon>
    </lineage>
</organism>
<dbReference type="InterPro" id="IPR015408">
    <property type="entry name" value="Znf_Mcm10/DnaG"/>
</dbReference>
<feature type="compositionally biased region" description="Basic and acidic residues" evidence="8">
    <location>
        <begin position="592"/>
        <end position="604"/>
    </location>
</feature>
<protein>
    <submittedName>
        <fullName evidence="11">Uncharacterized protein</fullName>
    </submittedName>
</protein>
<feature type="domain" description="MCM10 OB-fold" evidence="10">
    <location>
        <begin position="212"/>
        <end position="336"/>
    </location>
</feature>
<keyword evidence="5" id="KW-0863">Zinc-finger</keyword>
<dbReference type="GO" id="GO:0003697">
    <property type="term" value="F:single-stranded DNA binding"/>
    <property type="evidence" value="ECO:0007669"/>
    <property type="project" value="InterPro"/>
</dbReference>
<dbReference type="InterPro" id="IPR055065">
    <property type="entry name" value="OB_MCM10"/>
</dbReference>
<keyword evidence="12" id="KW-1185">Reference proteome</keyword>
<dbReference type="SUPFAM" id="SSF50249">
    <property type="entry name" value="Nucleic acid-binding proteins"/>
    <property type="match status" value="1"/>
</dbReference>
<feature type="compositionally biased region" description="Basic and acidic residues" evidence="8">
    <location>
        <begin position="94"/>
        <end position="119"/>
    </location>
</feature>